<dbReference type="Proteomes" id="UP000564425">
    <property type="component" value="Unassembled WGS sequence"/>
</dbReference>
<proteinExistence type="predicted"/>
<dbReference type="EMBL" id="JACDUH010000003">
    <property type="protein sequence ID" value="MBA2851815.1"/>
    <property type="molecule type" value="Genomic_DNA"/>
</dbReference>
<dbReference type="RefSeq" id="WP_181501634.1">
    <property type="nucleotide sequence ID" value="NZ_JACDUH010000003.1"/>
</dbReference>
<sequence length="150" mass="16964">MIRISEIEKHATPVSADKAREVWNAIHDSGVPIEISNELKTKLVAAMLDKGFKPCGKNEYYIDATETLNKEFYDMVCKKYKHQDVDISAVYSMVAFTNDTFVSNDITITEVGRNGDHTFPMLTNKCGMSIVYDFVKVDVFAEKFGDKYGN</sequence>
<comment type="caution">
    <text evidence="1">The sequence shown here is derived from an EMBL/GenBank/DDBJ whole genome shotgun (WGS) entry which is preliminary data.</text>
</comment>
<accession>A0A7J9NX40</accession>
<protein>
    <submittedName>
        <fullName evidence="1">Uncharacterized protein</fullName>
    </submittedName>
</protein>
<evidence type="ECO:0000313" key="1">
    <source>
        <dbReference type="EMBL" id="MBA2851815.1"/>
    </source>
</evidence>
<organism evidence="1 2">
    <name type="scientific">Methanococcus maripaludis</name>
    <name type="common">Methanococcus deltae</name>
    <dbReference type="NCBI Taxonomy" id="39152"/>
    <lineage>
        <taxon>Archaea</taxon>
        <taxon>Methanobacteriati</taxon>
        <taxon>Methanobacteriota</taxon>
        <taxon>Methanomada group</taxon>
        <taxon>Methanococci</taxon>
        <taxon>Methanococcales</taxon>
        <taxon>Methanococcaceae</taxon>
        <taxon>Methanococcus</taxon>
    </lineage>
</organism>
<reference evidence="1 2" key="1">
    <citation type="submission" date="2020-07" db="EMBL/GenBank/DDBJ databases">
        <title>Genomic Encyclopedia of Type Strains, Phase IV (KMG-V): Genome sequencing to study the core and pangenomes of soil and plant-associated prokaryotes.</title>
        <authorList>
            <person name="Whitman W."/>
        </authorList>
    </citation>
    <scope>NUCLEOTIDE SEQUENCE [LARGE SCALE GENOMIC DNA]</scope>
    <source>
        <strain evidence="1 2">A1</strain>
    </source>
</reference>
<name>A0A7J9NX40_METMI</name>
<dbReference type="AlphaFoldDB" id="A0A7J9NX40"/>
<evidence type="ECO:0000313" key="2">
    <source>
        <dbReference type="Proteomes" id="UP000564425"/>
    </source>
</evidence>
<gene>
    <name evidence="1" type="ORF">HNP86_001974</name>
</gene>